<gene>
    <name evidence="1" type="ORF">BHE18_04840</name>
</gene>
<evidence type="ECO:0000313" key="2">
    <source>
        <dbReference type="Proteomes" id="UP000182062"/>
    </source>
</evidence>
<sequence>MKKLMMCMILIPMMTMHEPVSVAKYLESIGVTIPSYAKWGRLAMEKTKERYPEAQIIDYLHIGREESGDTSTERFKLWLKGKDREFGVLVNIRFDSKTEQLKQISFSEVSR</sequence>
<protein>
    <recommendedName>
        <fullName evidence="3">DUF3889 domain-containing protein</fullName>
    </recommendedName>
</protein>
<organism evidence="1 2">
    <name type="scientific">Rossellomorea aquimaris</name>
    <dbReference type="NCBI Taxonomy" id="189382"/>
    <lineage>
        <taxon>Bacteria</taxon>
        <taxon>Bacillati</taxon>
        <taxon>Bacillota</taxon>
        <taxon>Bacilli</taxon>
        <taxon>Bacillales</taxon>
        <taxon>Bacillaceae</taxon>
        <taxon>Rossellomorea</taxon>
    </lineage>
</organism>
<evidence type="ECO:0000313" key="1">
    <source>
        <dbReference type="EMBL" id="OIU71972.1"/>
    </source>
</evidence>
<dbReference type="AlphaFoldDB" id="A0A1J6W5R3"/>
<dbReference type="RefSeq" id="WP_235860258.1">
    <property type="nucleotide sequence ID" value="NZ_MINN01000074.1"/>
</dbReference>
<keyword evidence="2" id="KW-1185">Reference proteome</keyword>
<dbReference type="Pfam" id="PF13028">
    <property type="entry name" value="DUF3889"/>
    <property type="match status" value="1"/>
</dbReference>
<comment type="caution">
    <text evidence="1">The sequence shown here is derived from an EMBL/GenBank/DDBJ whole genome shotgun (WGS) entry which is preliminary data.</text>
</comment>
<dbReference type="EMBL" id="MINN01000074">
    <property type="protein sequence ID" value="OIU71972.1"/>
    <property type="molecule type" value="Genomic_DNA"/>
</dbReference>
<dbReference type="Proteomes" id="UP000182062">
    <property type="component" value="Unassembled WGS sequence"/>
</dbReference>
<evidence type="ECO:0008006" key="3">
    <source>
        <dbReference type="Google" id="ProtNLM"/>
    </source>
</evidence>
<accession>A0A1J6W5R3</accession>
<proteinExistence type="predicted"/>
<reference evidence="1 2" key="1">
    <citation type="submission" date="2016-09" db="EMBL/GenBank/DDBJ databases">
        <title>Bacillus aquimaris SAMM genome sequence reveals colonization and biosurfactant production capacities.</title>
        <authorList>
            <person name="Waghmode S.R."/>
            <person name="Suryavanshi M.V."/>
        </authorList>
    </citation>
    <scope>NUCLEOTIDE SEQUENCE [LARGE SCALE GENOMIC DNA]</scope>
    <source>
        <strain evidence="1 2">SAMM</strain>
    </source>
</reference>
<name>A0A1J6W5R3_9BACI</name>
<dbReference type="InterPro" id="IPR024987">
    <property type="entry name" value="DUF3889"/>
</dbReference>
<dbReference type="Gene3D" id="3.10.450.390">
    <property type="entry name" value="Protein of unknown function DUF3889"/>
    <property type="match status" value="1"/>
</dbReference>